<dbReference type="Proteomes" id="UP001227230">
    <property type="component" value="Chromosome 2"/>
</dbReference>
<organism evidence="2 3">
    <name type="scientific">Vitis vinifera</name>
    <name type="common">Grape</name>
    <dbReference type="NCBI Taxonomy" id="29760"/>
    <lineage>
        <taxon>Eukaryota</taxon>
        <taxon>Viridiplantae</taxon>
        <taxon>Streptophyta</taxon>
        <taxon>Embryophyta</taxon>
        <taxon>Tracheophyta</taxon>
        <taxon>Spermatophyta</taxon>
        <taxon>Magnoliopsida</taxon>
        <taxon>eudicotyledons</taxon>
        <taxon>Gunneridae</taxon>
        <taxon>Pentapetalae</taxon>
        <taxon>rosids</taxon>
        <taxon>Vitales</taxon>
        <taxon>Vitaceae</taxon>
        <taxon>Viteae</taxon>
        <taxon>Vitis</taxon>
    </lineage>
</organism>
<gene>
    <name evidence="2" type="ORF">VitviT2T_002519</name>
</gene>
<accession>A0ABY9BIU9</accession>
<proteinExistence type="predicted"/>
<keyword evidence="3" id="KW-1185">Reference proteome</keyword>
<name>A0ABY9BIU9_VITVI</name>
<evidence type="ECO:0000313" key="2">
    <source>
        <dbReference type="EMBL" id="WJZ82791.1"/>
    </source>
</evidence>
<reference evidence="2 3" key="1">
    <citation type="journal article" date="2023" name="Hortic Res">
        <title>The complete reference genome for grapevine (Vitis vinifera L.) genetics and breeding.</title>
        <authorList>
            <person name="Shi X."/>
            <person name="Cao S."/>
            <person name="Wang X."/>
            <person name="Huang S."/>
            <person name="Wang Y."/>
            <person name="Liu Z."/>
            <person name="Liu W."/>
            <person name="Leng X."/>
            <person name="Peng Y."/>
            <person name="Wang N."/>
            <person name="Wang Y."/>
            <person name="Ma Z."/>
            <person name="Xu X."/>
            <person name="Zhang F."/>
            <person name="Xue H."/>
            <person name="Zhong H."/>
            <person name="Wang Y."/>
            <person name="Zhang K."/>
            <person name="Velt A."/>
            <person name="Avia K."/>
            <person name="Holtgrawe D."/>
            <person name="Grimplet J."/>
            <person name="Matus J.T."/>
            <person name="Ware D."/>
            <person name="Wu X."/>
            <person name="Wang H."/>
            <person name="Liu C."/>
            <person name="Fang Y."/>
            <person name="Rustenholz C."/>
            <person name="Cheng Z."/>
            <person name="Xiao H."/>
            <person name="Zhou Y."/>
        </authorList>
    </citation>
    <scope>NUCLEOTIDE SEQUENCE [LARGE SCALE GENOMIC DNA]</scope>
    <source>
        <strain evidence="3">cv. Pinot noir / PN40024</strain>
        <tissue evidence="2">Leaf</tissue>
    </source>
</reference>
<feature type="compositionally biased region" description="Basic and acidic residues" evidence="1">
    <location>
        <begin position="16"/>
        <end position="25"/>
    </location>
</feature>
<feature type="region of interest" description="Disordered" evidence="1">
    <location>
        <begin position="39"/>
        <end position="72"/>
    </location>
</feature>
<dbReference type="EMBL" id="CP126649">
    <property type="protein sequence ID" value="WJZ82791.1"/>
    <property type="molecule type" value="Genomic_DNA"/>
</dbReference>
<feature type="region of interest" description="Disordered" evidence="1">
    <location>
        <begin position="1"/>
        <end position="25"/>
    </location>
</feature>
<sequence>MLADGMNRKGRGGLPRKIETRREEKELAAVEKKKKKFALEKDERKQAGFPGRARAEDKLNHLSLSGTGSRSCHERLRLHGLGKKTEGCISASEHLRGVAVLGKKKKRAKRLRGVAV</sequence>
<evidence type="ECO:0000313" key="3">
    <source>
        <dbReference type="Proteomes" id="UP001227230"/>
    </source>
</evidence>
<protein>
    <submittedName>
        <fullName evidence="2">Uncharacterized protein</fullName>
    </submittedName>
</protein>
<evidence type="ECO:0000256" key="1">
    <source>
        <dbReference type="SAM" id="MobiDB-lite"/>
    </source>
</evidence>